<evidence type="ECO:0000256" key="2">
    <source>
        <dbReference type="SAM" id="Phobius"/>
    </source>
</evidence>
<feature type="signal peptide" evidence="3">
    <location>
        <begin position="1"/>
        <end position="27"/>
    </location>
</feature>
<organism evidence="4 5">
    <name type="scientific">Coemansia interrupta</name>
    <dbReference type="NCBI Taxonomy" id="1126814"/>
    <lineage>
        <taxon>Eukaryota</taxon>
        <taxon>Fungi</taxon>
        <taxon>Fungi incertae sedis</taxon>
        <taxon>Zoopagomycota</taxon>
        <taxon>Kickxellomycotina</taxon>
        <taxon>Kickxellomycetes</taxon>
        <taxon>Kickxellales</taxon>
        <taxon>Kickxellaceae</taxon>
        <taxon>Coemansia</taxon>
    </lineage>
</organism>
<keyword evidence="2" id="KW-1133">Transmembrane helix</keyword>
<feature type="region of interest" description="Disordered" evidence="1">
    <location>
        <begin position="392"/>
        <end position="429"/>
    </location>
</feature>
<evidence type="ECO:0000313" key="5">
    <source>
        <dbReference type="Proteomes" id="UP001140172"/>
    </source>
</evidence>
<keyword evidence="5" id="KW-1185">Reference proteome</keyword>
<proteinExistence type="predicted"/>
<evidence type="ECO:0000313" key="4">
    <source>
        <dbReference type="EMBL" id="KAJ2777967.1"/>
    </source>
</evidence>
<protein>
    <submittedName>
        <fullName evidence="4">Uncharacterized protein</fullName>
    </submittedName>
</protein>
<keyword evidence="2" id="KW-0472">Membrane</keyword>
<dbReference type="OrthoDB" id="409848at2759"/>
<name>A0A9W8LFN5_9FUNG</name>
<keyword evidence="3" id="KW-0732">Signal</keyword>
<evidence type="ECO:0000256" key="1">
    <source>
        <dbReference type="SAM" id="MobiDB-lite"/>
    </source>
</evidence>
<dbReference type="EMBL" id="JANBUM010000378">
    <property type="protein sequence ID" value="KAJ2777967.1"/>
    <property type="molecule type" value="Genomic_DNA"/>
</dbReference>
<dbReference type="PANTHER" id="PTHR38360:SF1">
    <property type="entry name" value="F12P19.7"/>
    <property type="match status" value="1"/>
</dbReference>
<sequence>MRSASVIVSAAALIALQLLGSGTLVSAKCSFDEISVDTNPGFQITINDDYKLVEDISANVKYGLYCDTQPSNVDGVDRWFKVPVSAAGIRIPIASGFVEALGLRSKVAAIESPGNLTNICFDTSKITTLDEPKGSEISGIDVIFSANASSDGSQSVRLPSNDDLLPLQKAEWLKFFAAFFNQEKSAASLFTLISDSYNCHRGNMRNLKTPPHAYWVQYSDDSDKKTYNIIVSAYQKELLAGAGATNDTNKALDDPTDVTSFQNAVKDASYVFDQTDLQDYGQRINEWYSDFGYTDPRNTDVNFLLQRQIWRTEQYVSKSGVSNFPEFAYVRPDLVLQDVISVVVPTYNTKYQRRWMSWFGSTNEDSETIDPSNYDCENSWMSVVDQCDVRSDFDGTAPSSSDDSGDGDGSSDKEGDKDGGSSSSGHGRTGKTVGGVIAGVVFIVLAFVALHYYNRYRRQARIRTLSQSGYNGHEHIGLSARYSG</sequence>
<feature type="compositionally biased region" description="Basic and acidic residues" evidence="1">
    <location>
        <begin position="410"/>
        <end position="419"/>
    </location>
</feature>
<dbReference type="Proteomes" id="UP001140172">
    <property type="component" value="Unassembled WGS sequence"/>
</dbReference>
<dbReference type="AlphaFoldDB" id="A0A9W8LFN5"/>
<gene>
    <name evidence="4" type="ORF">GGI15_004335</name>
</gene>
<reference evidence="4" key="1">
    <citation type="submission" date="2022-07" db="EMBL/GenBank/DDBJ databases">
        <title>Phylogenomic reconstructions and comparative analyses of Kickxellomycotina fungi.</title>
        <authorList>
            <person name="Reynolds N.K."/>
            <person name="Stajich J.E."/>
            <person name="Barry K."/>
            <person name="Grigoriev I.V."/>
            <person name="Crous P."/>
            <person name="Smith M.E."/>
        </authorList>
    </citation>
    <scope>NUCLEOTIDE SEQUENCE</scope>
    <source>
        <strain evidence="4">BCRC 34489</strain>
    </source>
</reference>
<feature type="transmembrane region" description="Helical" evidence="2">
    <location>
        <begin position="433"/>
        <end position="453"/>
    </location>
</feature>
<keyword evidence="2" id="KW-0812">Transmembrane</keyword>
<evidence type="ECO:0000256" key="3">
    <source>
        <dbReference type="SAM" id="SignalP"/>
    </source>
</evidence>
<feature type="chain" id="PRO_5040908111" evidence="3">
    <location>
        <begin position="28"/>
        <end position="484"/>
    </location>
</feature>
<comment type="caution">
    <text evidence="4">The sequence shown here is derived from an EMBL/GenBank/DDBJ whole genome shotgun (WGS) entry which is preliminary data.</text>
</comment>
<dbReference type="PANTHER" id="PTHR38360">
    <property type="entry name" value="OS03G0120000 PROTEIN"/>
    <property type="match status" value="1"/>
</dbReference>
<accession>A0A9W8LFN5</accession>